<dbReference type="InterPro" id="IPR029526">
    <property type="entry name" value="PGBD"/>
</dbReference>
<organism evidence="3 4">
    <name type="scientific">Pieris macdunnoughi</name>
    <dbReference type="NCBI Taxonomy" id="345717"/>
    <lineage>
        <taxon>Eukaryota</taxon>
        <taxon>Metazoa</taxon>
        <taxon>Ecdysozoa</taxon>
        <taxon>Arthropoda</taxon>
        <taxon>Hexapoda</taxon>
        <taxon>Insecta</taxon>
        <taxon>Pterygota</taxon>
        <taxon>Neoptera</taxon>
        <taxon>Endopterygota</taxon>
        <taxon>Lepidoptera</taxon>
        <taxon>Glossata</taxon>
        <taxon>Ditrysia</taxon>
        <taxon>Papilionoidea</taxon>
        <taxon>Pieridae</taxon>
        <taxon>Pierinae</taxon>
        <taxon>Pieris</taxon>
    </lineage>
</organism>
<protein>
    <recommendedName>
        <fullName evidence="2">PiggyBac transposable element-derived protein domain-containing protein</fullName>
    </recommendedName>
</protein>
<proteinExistence type="predicted"/>
<dbReference type="EMBL" id="CAJOBZ010000070">
    <property type="protein sequence ID" value="CAF4946857.1"/>
    <property type="molecule type" value="Genomic_DNA"/>
</dbReference>
<keyword evidence="1" id="KW-1133">Transmembrane helix</keyword>
<keyword evidence="1" id="KW-0812">Transmembrane</keyword>
<dbReference type="Proteomes" id="UP000663880">
    <property type="component" value="Unassembled WGS sequence"/>
</dbReference>
<accession>A0A821XP34</accession>
<feature type="transmembrane region" description="Helical" evidence="1">
    <location>
        <begin position="21"/>
        <end position="42"/>
    </location>
</feature>
<dbReference type="AlphaFoldDB" id="A0A821XP34"/>
<keyword evidence="1" id="KW-0472">Membrane</keyword>
<name>A0A821XP34_9NEOP</name>
<dbReference type="PANTHER" id="PTHR47272">
    <property type="entry name" value="DDE_TNP_1_7 DOMAIN-CONTAINING PROTEIN"/>
    <property type="match status" value="1"/>
</dbReference>
<dbReference type="OrthoDB" id="122438at2759"/>
<reference evidence="3" key="1">
    <citation type="submission" date="2021-02" db="EMBL/GenBank/DDBJ databases">
        <authorList>
            <person name="Steward A R."/>
        </authorList>
    </citation>
    <scope>NUCLEOTIDE SEQUENCE</scope>
</reference>
<evidence type="ECO:0000313" key="4">
    <source>
        <dbReference type="Proteomes" id="UP000663880"/>
    </source>
</evidence>
<dbReference type="Pfam" id="PF13843">
    <property type="entry name" value="DDE_Tnp_1_7"/>
    <property type="match status" value="1"/>
</dbReference>
<comment type="caution">
    <text evidence="3">The sequence shown here is derived from an EMBL/GenBank/DDBJ whole genome shotgun (WGS) entry which is preliminary data.</text>
</comment>
<keyword evidence="4" id="KW-1185">Reference proteome</keyword>
<evidence type="ECO:0000256" key="1">
    <source>
        <dbReference type="SAM" id="Phobius"/>
    </source>
</evidence>
<evidence type="ECO:0000313" key="3">
    <source>
        <dbReference type="EMBL" id="CAF4946857.1"/>
    </source>
</evidence>
<evidence type="ECO:0000259" key="2">
    <source>
        <dbReference type="Pfam" id="PF13843"/>
    </source>
</evidence>
<gene>
    <name evidence="3" type="ORF">PMACD_LOCUS15260</name>
</gene>
<sequence>MCSTKVGHFLKQYLPNKPHKWGFKLFVLCSLLGYAYKFIIYAGKENEERPPDEPDIGVVAQTVMKILRVVSRQRNHIVYFDNYYTSIPLLHFLKTQGIYSLGTIQRNRLGKTCKLPSKQEVMKSSVPRGTYAEYTTNVEDVEITAVSWKDNKQVILTSTYVGAEPVEKIERYDKKEKRKIKIKCPRLVMEYNAHMGGVDLMDAHLGRYKIQIKSRKRYMRIFNHLLDLNIMDSLQASTQSKKHP</sequence>
<dbReference type="PANTHER" id="PTHR47272:SF1">
    <property type="entry name" value="PIGGYBAC TRANSPOSABLE ELEMENT-DERIVED PROTEIN 3-LIKE"/>
    <property type="match status" value="1"/>
</dbReference>
<feature type="domain" description="PiggyBac transposable element-derived protein" evidence="2">
    <location>
        <begin position="1"/>
        <end position="230"/>
    </location>
</feature>